<dbReference type="AlphaFoldDB" id="A0AAD0U148"/>
<reference evidence="2 3" key="1">
    <citation type="submission" date="2018-10" db="EMBL/GenBank/DDBJ databases">
        <title>Complete Genome Sequence and Transcriptomic Profiles of a Marine Bacterium, Pseudoalteromonas agarivorans Hao 2018.</title>
        <authorList>
            <person name="Hao L."/>
        </authorList>
    </citation>
    <scope>NUCLEOTIDE SEQUENCE [LARGE SCALE GENOMIC DNA]</scope>
    <source>
        <strain evidence="2 3">Hao 2018</strain>
    </source>
</reference>
<protein>
    <submittedName>
        <fullName evidence="2">DUF3016 domain-containing protein</fullName>
    </submittedName>
</protein>
<evidence type="ECO:0000313" key="3">
    <source>
        <dbReference type="Proteomes" id="UP000279995"/>
    </source>
</evidence>
<gene>
    <name evidence="2" type="ORF">D9T18_13885</name>
</gene>
<sequence length="163" mass="18415">MKSLKLLTLVMGLSSIGIAQAGESAVKWQDFDNYRDVSAANQSPTSFEKQITINFEKHFAKLAEKLPSGYKLNVEVADLDLAGAIEFSGAKKIRVIQPFHYPQIKLSYTVTNPQGEVVNHATEVLLKDRGYLDKIKRSTSRSFYYEKRLVTNWFHSKVLSNIS</sequence>
<evidence type="ECO:0000256" key="1">
    <source>
        <dbReference type="SAM" id="SignalP"/>
    </source>
</evidence>
<proteinExistence type="predicted"/>
<name>A0AAD0U148_9GAMM</name>
<dbReference type="Pfam" id="PF11454">
    <property type="entry name" value="DUF3016"/>
    <property type="match status" value="1"/>
</dbReference>
<organism evidence="2 3">
    <name type="scientific">Pseudoalteromonas agarivorans</name>
    <dbReference type="NCBI Taxonomy" id="176102"/>
    <lineage>
        <taxon>Bacteria</taxon>
        <taxon>Pseudomonadati</taxon>
        <taxon>Pseudomonadota</taxon>
        <taxon>Gammaproteobacteria</taxon>
        <taxon>Alteromonadales</taxon>
        <taxon>Pseudoalteromonadaceae</taxon>
        <taxon>Pseudoalteromonas</taxon>
    </lineage>
</organism>
<dbReference type="InterPro" id="IPR021557">
    <property type="entry name" value="DUF3016"/>
</dbReference>
<dbReference type="EMBL" id="CP033065">
    <property type="protein sequence ID" value="AYM87698.1"/>
    <property type="molecule type" value="Genomic_DNA"/>
</dbReference>
<evidence type="ECO:0000313" key="2">
    <source>
        <dbReference type="EMBL" id="AYM87698.1"/>
    </source>
</evidence>
<dbReference type="RefSeq" id="WP_121637989.1">
    <property type="nucleotide sequence ID" value="NZ_CP033065.1"/>
</dbReference>
<dbReference type="Proteomes" id="UP000279995">
    <property type="component" value="Chromosome I"/>
</dbReference>
<keyword evidence="1" id="KW-0732">Signal</keyword>
<feature type="chain" id="PRO_5042193316" evidence="1">
    <location>
        <begin position="22"/>
        <end position="163"/>
    </location>
</feature>
<feature type="signal peptide" evidence="1">
    <location>
        <begin position="1"/>
        <end position="21"/>
    </location>
</feature>
<accession>A0AAD0U148</accession>